<evidence type="ECO:0000313" key="3">
    <source>
        <dbReference type="Proteomes" id="UP000637643"/>
    </source>
</evidence>
<feature type="domain" description="Phospholipase C/D" evidence="1">
    <location>
        <begin position="6"/>
        <end position="151"/>
    </location>
</feature>
<dbReference type="InterPro" id="IPR029002">
    <property type="entry name" value="PLPC/GPLD1"/>
</dbReference>
<name>A0A917FUT6_9BACL</name>
<dbReference type="EMBL" id="BMKR01000051">
    <property type="protein sequence ID" value="GGG10824.1"/>
    <property type="molecule type" value="Genomic_DNA"/>
</dbReference>
<reference evidence="2" key="2">
    <citation type="submission" date="2020-09" db="EMBL/GenBank/DDBJ databases">
        <authorList>
            <person name="Sun Q."/>
            <person name="Zhou Y."/>
        </authorList>
    </citation>
    <scope>NUCLEOTIDE SEQUENCE</scope>
    <source>
        <strain evidence="2">CGMCC 1.16134</strain>
    </source>
</reference>
<evidence type="ECO:0000259" key="1">
    <source>
        <dbReference type="Pfam" id="PF00882"/>
    </source>
</evidence>
<dbReference type="RefSeq" id="WP_189031981.1">
    <property type="nucleotide sequence ID" value="NZ_BMKR01000051.1"/>
</dbReference>
<dbReference type="AlphaFoldDB" id="A0A917FUT6"/>
<organism evidence="2 3">
    <name type="scientific">Paenibacillus albidus</name>
    <dbReference type="NCBI Taxonomy" id="2041023"/>
    <lineage>
        <taxon>Bacteria</taxon>
        <taxon>Bacillati</taxon>
        <taxon>Bacillota</taxon>
        <taxon>Bacilli</taxon>
        <taxon>Bacillales</taxon>
        <taxon>Paenibacillaceae</taxon>
        <taxon>Paenibacillus</taxon>
    </lineage>
</organism>
<sequence length="327" mass="38211">MPNIWMHLEFGQKLAEEFREQLPWLTGMEKRRSLYLLGCQGPDFLLYHSFLPWRHNLRAVHLGDLMHSRHCGPVLLSFWQRTLTLPASERNDAQLYFLGFITHHLLDRNLHPYINWKAGYAGRNHQRFEIMLDTVFMNRLKGEDTWKKPAWKEINIGSGFPSSIQTILHETAREWYPEVMAHFPCECWNEAYLDMVLAHKCLYDPKGWKKSLLWGGARRFFYQKLTPDDEQLDYLNERHAEWRHSAMYSEVATASVWDLWEQALDEGRLVFGALADWLACTDTAEAACKLDVLVQVLDNRSYDTGKACNSNLVNRYAEPIWGGNTGS</sequence>
<protein>
    <recommendedName>
        <fullName evidence="1">Phospholipase C/D domain-containing protein</fullName>
    </recommendedName>
</protein>
<gene>
    <name evidence="2" type="ORF">GCM10010912_64040</name>
</gene>
<comment type="caution">
    <text evidence="2">The sequence shown here is derived from an EMBL/GenBank/DDBJ whole genome shotgun (WGS) entry which is preliminary data.</text>
</comment>
<accession>A0A917FUT6</accession>
<reference evidence="2" key="1">
    <citation type="journal article" date="2014" name="Int. J. Syst. Evol. Microbiol.">
        <title>Complete genome sequence of Corynebacterium casei LMG S-19264T (=DSM 44701T), isolated from a smear-ripened cheese.</title>
        <authorList>
            <consortium name="US DOE Joint Genome Institute (JGI-PGF)"/>
            <person name="Walter F."/>
            <person name="Albersmeier A."/>
            <person name="Kalinowski J."/>
            <person name="Ruckert C."/>
        </authorList>
    </citation>
    <scope>NUCLEOTIDE SEQUENCE</scope>
    <source>
        <strain evidence="2">CGMCC 1.16134</strain>
    </source>
</reference>
<dbReference type="Pfam" id="PF00882">
    <property type="entry name" value="Zn_dep_PLPC"/>
    <property type="match status" value="1"/>
</dbReference>
<proteinExistence type="predicted"/>
<evidence type="ECO:0000313" key="2">
    <source>
        <dbReference type="EMBL" id="GGG10824.1"/>
    </source>
</evidence>
<keyword evidence="3" id="KW-1185">Reference proteome</keyword>
<dbReference type="Proteomes" id="UP000637643">
    <property type="component" value="Unassembled WGS sequence"/>
</dbReference>